<dbReference type="InterPro" id="IPR036850">
    <property type="entry name" value="NDK-like_dom_sf"/>
</dbReference>
<dbReference type="RefSeq" id="XP_054849637.1">
    <property type="nucleotide sequence ID" value="XM_054993662.1"/>
</dbReference>
<proteinExistence type="predicted"/>
<evidence type="ECO:0000313" key="8">
    <source>
        <dbReference type="RefSeq" id="XP_054849637.1"/>
    </source>
</evidence>
<dbReference type="InterPro" id="IPR031531">
    <property type="entry name" value="DNAAF8"/>
</dbReference>
<comment type="subcellular location">
    <subcellularLocation>
        <location evidence="3">Dynein axonemal particle</location>
    </subcellularLocation>
</comment>
<comment type="function">
    <text evidence="2">In cyliated cells, dynein axonemal particle-specific protein required for deployment of ODA to the axoneme. Interacts with outer dynein arm (ODA) subunits.</text>
</comment>
<feature type="compositionally biased region" description="Basic and acidic residues" evidence="6">
    <location>
        <begin position="405"/>
        <end position="415"/>
    </location>
</feature>
<dbReference type="KEGG" id="emc:129339057"/>
<feature type="region of interest" description="Disordered" evidence="6">
    <location>
        <begin position="381"/>
        <end position="415"/>
    </location>
</feature>
<keyword evidence="1" id="KW-0963">Cytoplasm</keyword>
<name>A0AA97K4C4_EUBMA</name>
<feature type="region of interest" description="Disordered" evidence="6">
    <location>
        <begin position="96"/>
        <end position="142"/>
    </location>
</feature>
<accession>A0AA97K4C4</accession>
<gene>
    <name evidence="8" type="primary">DNAAF8</name>
</gene>
<reference evidence="8" key="1">
    <citation type="submission" date="2025-08" db="UniProtKB">
        <authorList>
            <consortium name="RefSeq"/>
        </authorList>
    </citation>
    <scope>IDENTIFICATION</scope>
    <source>
        <tissue evidence="8">Blood</tissue>
    </source>
</reference>
<dbReference type="SUPFAM" id="SSF54919">
    <property type="entry name" value="Nucleoside diphosphate kinase, NDK"/>
    <property type="match status" value="1"/>
</dbReference>
<evidence type="ECO:0000313" key="7">
    <source>
        <dbReference type="Proteomes" id="UP001190640"/>
    </source>
</evidence>
<dbReference type="GO" id="GO:0070840">
    <property type="term" value="F:dynein complex binding"/>
    <property type="evidence" value="ECO:0007669"/>
    <property type="project" value="InterPro"/>
</dbReference>
<feature type="region of interest" description="Disordered" evidence="6">
    <location>
        <begin position="172"/>
        <end position="204"/>
    </location>
</feature>
<feature type="compositionally biased region" description="Basic and acidic residues" evidence="6">
    <location>
        <begin position="538"/>
        <end position="560"/>
    </location>
</feature>
<dbReference type="Proteomes" id="UP001190640">
    <property type="component" value="Chromosome 12"/>
</dbReference>
<evidence type="ECO:0000256" key="3">
    <source>
        <dbReference type="ARBA" id="ARBA00024190"/>
    </source>
</evidence>
<protein>
    <recommendedName>
        <fullName evidence="4">Dynein axonemal assembly factor 8</fullName>
    </recommendedName>
    <alternativeName>
        <fullName evidence="5">Dynein axonemal-associated protein 1</fullName>
    </alternativeName>
</protein>
<evidence type="ECO:0000256" key="2">
    <source>
        <dbReference type="ARBA" id="ARBA00024177"/>
    </source>
</evidence>
<evidence type="ECO:0000256" key="6">
    <source>
        <dbReference type="SAM" id="MobiDB-lite"/>
    </source>
</evidence>
<keyword evidence="7" id="KW-1185">Reference proteome</keyword>
<sequence length="935" mass="103715">MASENQSEEKFGPPDPPIAPFQWGRFLSAVKDQIPSMDSDISVSDGDEDGDLFIFQRDQSNLIPDLSEELEDVSPDISDLQNRFTFMRRPQELWNEEVDSSSFHEEKSVPQSGSRAHVPLHRGRCDLAIKEPSNQQGAAPSEFTLHEHEPEEGISGIFGEEDPVPQKCEKTRALTPDDLPSAEQSPFLNEKEKQSEINREKERRKLIETKVLSKVTLGGPQPKNNNNNLERLAEGESERGAVSAEHPQELGLFALEGIEKWDLNKVLQDLEVQSNGSRSQTAGVAFSSTDQESYRAVSQTKLMGKLEELCLKQSRAFFMHRRRRLAKLPHFNECQGDGRDVPILAPLTNGQSSTPMELQYTPEPPTVYIDLRESQECELLANGAQSSSDSSAESEEDTNVMGRGKGRERMEEFSQPSRKDFTGKCFLLQQLRNFRQGTSQTFAKGSEAIIQDKRRRQNIKTMEETGLPKVRKRRCLKLRGLTSLGPVNSGSTARSFPFTGDINSTTSSSRELEKAIGQGPQVSLEEKGTDFPRTQGNQKEKPVQEKQRRQRLPDQLERSKPQLSITGKQPVAEHIPVFFHTEASYLTPVRSLPGPKGLESKMLQLTVELSGYGCVSRGCQQSGSFPETSVSSANIYPAVVTWLLSLVPSLGDKGESKAPFHVLGLQQAWHKGVLALRACLIPVCESDKQSSSGLQKHKLEESLQRTSLFCQQTSIFLSQTSLSDVIWWKTELATGCLQDQPYPVLPQIPDICLSDITTVHSEPQTVEEAGAVPAGFYWQTVETDEKYFSGGSDIRESGDTDTEVAMALLFETLLRNPVAVHHTFQLILASGLDICGLRLLYPPCNVLLSSTVALPPSYTLEKELPVLAVSLRGSKARSVLQDILGPSDPQLARVTNSCSINATYCTSPAQPLVYLPHTDSQVYRELSVWFGGSVL</sequence>
<feature type="region of interest" description="Disordered" evidence="6">
    <location>
        <begin position="486"/>
        <end position="567"/>
    </location>
</feature>
<evidence type="ECO:0000256" key="1">
    <source>
        <dbReference type="ARBA" id="ARBA00022490"/>
    </source>
</evidence>
<dbReference type="AlphaFoldDB" id="A0AA97K4C4"/>
<dbReference type="GO" id="GO:0120293">
    <property type="term" value="C:dynein axonemal particle"/>
    <property type="evidence" value="ECO:0007669"/>
    <property type="project" value="UniProtKB-SubCell"/>
</dbReference>
<dbReference type="PANTHER" id="PTHR35977:SF1">
    <property type="entry name" value="DYNEIN AXONEMAL ASSEMBLY FACTOR 8"/>
    <property type="match status" value="1"/>
</dbReference>
<dbReference type="PANTHER" id="PTHR35977">
    <property type="entry name" value="CHROMOSOME 16 OPEN READING FRAME 71"/>
    <property type="match status" value="1"/>
</dbReference>
<feature type="compositionally biased region" description="Basic and acidic residues" evidence="6">
    <location>
        <begin position="189"/>
        <end position="204"/>
    </location>
</feature>
<evidence type="ECO:0000256" key="5">
    <source>
        <dbReference type="ARBA" id="ARBA00030565"/>
    </source>
</evidence>
<evidence type="ECO:0000256" key="4">
    <source>
        <dbReference type="ARBA" id="ARBA00024428"/>
    </source>
</evidence>
<dbReference type="Gene3D" id="3.30.70.141">
    <property type="entry name" value="Nucleoside diphosphate kinase-like domain"/>
    <property type="match status" value="1"/>
</dbReference>
<dbReference type="GeneID" id="129339057"/>
<organism evidence="7 8">
    <name type="scientific">Eublepharis macularius</name>
    <name type="common">Leopard gecko</name>
    <name type="synonym">Cyrtodactylus macularius</name>
    <dbReference type="NCBI Taxonomy" id="481883"/>
    <lineage>
        <taxon>Eukaryota</taxon>
        <taxon>Metazoa</taxon>
        <taxon>Chordata</taxon>
        <taxon>Craniata</taxon>
        <taxon>Vertebrata</taxon>
        <taxon>Euteleostomi</taxon>
        <taxon>Lepidosauria</taxon>
        <taxon>Squamata</taxon>
        <taxon>Bifurcata</taxon>
        <taxon>Gekkota</taxon>
        <taxon>Eublepharidae</taxon>
        <taxon>Eublepharinae</taxon>
        <taxon>Eublepharis</taxon>
    </lineage>
</organism>
<dbReference type="Pfam" id="PF15773">
    <property type="entry name" value="DAAP1"/>
    <property type="match status" value="1"/>
</dbReference>
<dbReference type="CTD" id="146562"/>